<reference evidence="2" key="1">
    <citation type="journal article" date="2019" name="Int. J. Syst. Evol. Microbiol.">
        <title>The Global Catalogue of Microorganisms (GCM) 10K type strain sequencing project: providing services to taxonomists for standard genome sequencing and annotation.</title>
        <authorList>
            <consortium name="The Broad Institute Genomics Platform"/>
            <consortium name="The Broad Institute Genome Sequencing Center for Infectious Disease"/>
            <person name="Wu L."/>
            <person name="Ma J."/>
        </authorList>
    </citation>
    <scope>NUCLEOTIDE SEQUENCE [LARGE SCALE GENOMIC DNA]</scope>
    <source>
        <strain evidence="2">KCTC 12861</strain>
    </source>
</reference>
<protein>
    <submittedName>
        <fullName evidence="1">Uncharacterized protein</fullName>
    </submittedName>
</protein>
<evidence type="ECO:0000313" key="2">
    <source>
        <dbReference type="Proteomes" id="UP000637980"/>
    </source>
</evidence>
<gene>
    <name evidence="1" type="ORF">GCM10007094_03280</name>
</gene>
<dbReference type="Proteomes" id="UP000637980">
    <property type="component" value="Unassembled WGS sequence"/>
</dbReference>
<organism evidence="1 2">
    <name type="scientific">Pseudovibrio japonicus</name>
    <dbReference type="NCBI Taxonomy" id="366534"/>
    <lineage>
        <taxon>Bacteria</taxon>
        <taxon>Pseudomonadati</taxon>
        <taxon>Pseudomonadota</taxon>
        <taxon>Alphaproteobacteria</taxon>
        <taxon>Hyphomicrobiales</taxon>
        <taxon>Stappiaceae</taxon>
        <taxon>Pseudovibrio</taxon>
    </lineage>
</organism>
<accession>A0ABQ3E0Y1</accession>
<name>A0ABQ3E0Y1_9HYPH</name>
<dbReference type="EMBL" id="BMXE01000001">
    <property type="protein sequence ID" value="GHB18828.1"/>
    <property type="molecule type" value="Genomic_DNA"/>
</dbReference>
<keyword evidence="2" id="KW-1185">Reference proteome</keyword>
<sequence length="64" mass="7246">MPPSSWKMQNKDVSMNFARFSRSRAQQQESWLALNTTPSPVFAVLMYQEQEAGSLARKADPLGE</sequence>
<proteinExistence type="predicted"/>
<evidence type="ECO:0000313" key="1">
    <source>
        <dbReference type="EMBL" id="GHB18828.1"/>
    </source>
</evidence>
<comment type="caution">
    <text evidence="1">The sequence shown here is derived from an EMBL/GenBank/DDBJ whole genome shotgun (WGS) entry which is preliminary data.</text>
</comment>